<evidence type="ECO:0000256" key="1">
    <source>
        <dbReference type="ARBA" id="ARBA00023002"/>
    </source>
</evidence>
<dbReference type="InterPro" id="IPR010031">
    <property type="entry name" value="FAD_lactone_oxidase-like"/>
</dbReference>
<dbReference type="SUPFAM" id="SSF56176">
    <property type="entry name" value="FAD-binding/transporter-associated domain-like"/>
    <property type="match status" value="1"/>
</dbReference>
<dbReference type="RefSeq" id="WP_256530459.1">
    <property type="nucleotide sequence ID" value="NZ_CP101824.1"/>
</dbReference>
<dbReference type="NCBIfam" id="TIGR01679">
    <property type="entry name" value="bact_FAD_ox"/>
    <property type="match status" value="1"/>
</dbReference>
<dbReference type="PANTHER" id="PTHR43762:SF1">
    <property type="entry name" value="D-ARABINONO-1,4-LACTONE OXIDASE"/>
    <property type="match status" value="1"/>
</dbReference>
<name>A0ABD5NL37_9EURY</name>
<keyword evidence="1" id="KW-0560">Oxidoreductase</keyword>
<dbReference type="InterPro" id="IPR016166">
    <property type="entry name" value="FAD-bd_PCMH"/>
</dbReference>
<reference evidence="4 5" key="1">
    <citation type="journal article" date="2019" name="Int. J. Syst. Evol. Microbiol.">
        <title>The Global Catalogue of Microorganisms (GCM) 10K type strain sequencing project: providing services to taxonomists for standard genome sequencing and annotation.</title>
        <authorList>
            <consortium name="The Broad Institute Genomics Platform"/>
            <consortium name="The Broad Institute Genome Sequencing Center for Infectious Disease"/>
            <person name="Wu L."/>
            <person name="Ma J."/>
        </authorList>
    </citation>
    <scope>NUCLEOTIDE SEQUENCE [LARGE SCALE GENOMIC DNA]</scope>
    <source>
        <strain evidence="4 5">IBRC-M 10256</strain>
    </source>
</reference>
<dbReference type="Proteomes" id="UP001595846">
    <property type="component" value="Unassembled WGS sequence"/>
</dbReference>
<dbReference type="InterPro" id="IPR016167">
    <property type="entry name" value="FAD-bd_PCMH_sub1"/>
</dbReference>
<comment type="caution">
    <text evidence="4">The sequence shown here is derived from an EMBL/GenBank/DDBJ whole genome shotgun (WGS) entry which is preliminary data.</text>
</comment>
<dbReference type="InterPro" id="IPR006094">
    <property type="entry name" value="Oxid_FAD_bind_N"/>
</dbReference>
<feature type="region of interest" description="Disordered" evidence="2">
    <location>
        <begin position="1"/>
        <end position="20"/>
    </location>
</feature>
<evidence type="ECO:0000259" key="3">
    <source>
        <dbReference type="PROSITE" id="PS51387"/>
    </source>
</evidence>
<feature type="domain" description="FAD-binding PCMH-type" evidence="3">
    <location>
        <begin position="29"/>
        <end position="197"/>
    </location>
</feature>
<dbReference type="Gene3D" id="3.30.465.10">
    <property type="match status" value="1"/>
</dbReference>
<dbReference type="PIRSF" id="PIRSF000136">
    <property type="entry name" value="LGO_GLO"/>
    <property type="match status" value="1"/>
</dbReference>
<dbReference type="GeneID" id="73903143"/>
<dbReference type="Gene3D" id="1.10.45.10">
    <property type="entry name" value="Vanillyl-alcohol Oxidase, Chain A, domain 4"/>
    <property type="match status" value="1"/>
</dbReference>
<dbReference type="InterPro" id="IPR036318">
    <property type="entry name" value="FAD-bd_PCMH-like_sf"/>
</dbReference>
<accession>A0ABD5NL37</accession>
<dbReference type="InterPro" id="IPR007173">
    <property type="entry name" value="ALO_C"/>
</dbReference>
<evidence type="ECO:0000313" key="4">
    <source>
        <dbReference type="EMBL" id="MFC3957768.1"/>
    </source>
</evidence>
<dbReference type="Pfam" id="PF04030">
    <property type="entry name" value="ALO"/>
    <property type="match status" value="1"/>
</dbReference>
<proteinExistence type="predicted"/>
<gene>
    <name evidence="4" type="ORF">ACFOUR_05195</name>
</gene>
<dbReference type="PANTHER" id="PTHR43762">
    <property type="entry name" value="L-GULONOLACTONE OXIDASE"/>
    <property type="match status" value="1"/>
</dbReference>
<keyword evidence="5" id="KW-1185">Reference proteome</keyword>
<dbReference type="InterPro" id="IPR016171">
    <property type="entry name" value="Vanillyl_alc_oxidase_C-sub2"/>
</dbReference>
<protein>
    <submittedName>
        <fullName evidence="4">D-arabinono-1,4-lactone oxidase</fullName>
    </submittedName>
</protein>
<evidence type="ECO:0000313" key="5">
    <source>
        <dbReference type="Proteomes" id="UP001595846"/>
    </source>
</evidence>
<dbReference type="PROSITE" id="PS51387">
    <property type="entry name" value="FAD_PCMH"/>
    <property type="match status" value="1"/>
</dbReference>
<dbReference type="AlphaFoldDB" id="A0ABD5NL37"/>
<dbReference type="Pfam" id="PF01565">
    <property type="entry name" value="FAD_binding_4"/>
    <property type="match status" value="1"/>
</dbReference>
<dbReference type="Gene3D" id="3.30.43.10">
    <property type="entry name" value="Uridine Diphospho-n-acetylenolpyruvylglucosamine Reductase, domain 2"/>
    <property type="match status" value="1"/>
</dbReference>
<dbReference type="GO" id="GO:0016491">
    <property type="term" value="F:oxidoreductase activity"/>
    <property type="evidence" value="ECO:0007669"/>
    <property type="project" value="UniProtKB-KW"/>
</dbReference>
<dbReference type="EMBL" id="JBHSAQ010000002">
    <property type="protein sequence ID" value="MFC3957768.1"/>
    <property type="molecule type" value="Genomic_DNA"/>
</dbReference>
<evidence type="ECO:0000256" key="2">
    <source>
        <dbReference type="SAM" id="MobiDB-lite"/>
    </source>
</evidence>
<organism evidence="4 5">
    <name type="scientific">Halovivax cerinus</name>
    <dbReference type="NCBI Taxonomy" id="1487865"/>
    <lineage>
        <taxon>Archaea</taxon>
        <taxon>Methanobacteriati</taxon>
        <taxon>Methanobacteriota</taxon>
        <taxon>Stenosarchaea group</taxon>
        <taxon>Halobacteria</taxon>
        <taxon>Halobacteriales</taxon>
        <taxon>Natrialbaceae</taxon>
        <taxon>Halovivax</taxon>
    </lineage>
</organism>
<dbReference type="InterPro" id="IPR016169">
    <property type="entry name" value="FAD-bd_PCMH_sub2"/>
</dbReference>
<dbReference type="Gene3D" id="3.30.70.2520">
    <property type="match status" value="1"/>
</dbReference>
<sequence>MTGSDRDPDEATMGSSGDPGRWRNWSGSVFCRPDRVVRPKTVDAIRALVERHAGERSIRVAGSGHSFSAVVPTDDVLVSLERFTGVRSVEYDRRRVTVRAGTRLAELSETLSVHGLAMTNLGDVDRQTVAGALATGTHGTGIDLGILPTQIAEIELVTADGEIRTLSVDDGDTFRAAQLSLGTLGIVTAVTLDVEPAYRLRERTWTAPLETALEDIGTIRDRHRHVELFWFPHVDVALVKILEKTDEPTTSSPVPAGVAEGATNLAWGAVCRLSSRLPRLSPSLARLAGGALSGGETVGPSHEVFASSREVRFNEAEFAVPAADGPAVLRQLRQRVLPSHPEIVFPIEFRYVAGDDILLSPATGRDAAYVAVHAYHRKPFRSYFEACESVFDAFDGRPHWGKWYSLDRARLRERYPEWDTFESVRRRFDPEGTFLNDQLSALFDPA</sequence>